<evidence type="ECO:0000256" key="7">
    <source>
        <dbReference type="ARBA" id="ARBA00022840"/>
    </source>
</evidence>
<feature type="domain" description="UvrD-like helicase ATP-binding" evidence="15">
    <location>
        <begin position="2"/>
        <end position="330"/>
    </location>
</feature>
<dbReference type="GO" id="GO:0000725">
    <property type="term" value="P:recombinational repair"/>
    <property type="evidence" value="ECO:0007669"/>
    <property type="project" value="TreeGrafter"/>
</dbReference>
<dbReference type="SUPFAM" id="SSF52540">
    <property type="entry name" value="P-loop containing nucleoside triphosphate hydrolases"/>
    <property type="match status" value="1"/>
</dbReference>
<keyword evidence="2" id="KW-0540">Nuclease</keyword>
<evidence type="ECO:0000256" key="9">
    <source>
        <dbReference type="ARBA" id="ARBA00023235"/>
    </source>
</evidence>
<keyword evidence="17" id="KW-1185">Reference proteome</keyword>
<dbReference type="InterPro" id="IPR000212">
    <property type="entry name" value="DNA_helicase_UvrD/REP"/>
</dbReference>
<dbReference type="Pfam" id="PF00929">
    <property type="entry name" value="RNase_T"/>
    <property type="match status" value="1"/>
</dbReference>
<dbReference type="InterPro" id="IPR013520">
    <property type="entry name" value="Ribonucl_H"/>
</dbReference>
<keyword evidence="4 14" id="KW-0378">Hydrolase</keyword>
<dbReference type="Pfam" id="PF13361">
    <property type="entry name" value="UvrD_C"/>
    <property type="match status" value="1"/>
</dbReference>
<dbReference type="InterPro" id="IPR012337">
    <property type="entry name" value="RNaseH-like_sf"/>
</dbReference>
<evidence type="ECO:0000256" key="3">
    <source>
        <dbReference type="ARBA" id="ARBA00022741"/>
    </source>
</evidence>
<dbReference type="CDD" id="cd06127">
    <property type="entry name" value="DEDDh"/>
    <property type="match status" value="1"/>
</dbReference>
<sequence>MLVFNPEQLKIIHLTTGYHACLAPAGSGKTEVLTERIVQALERGVKASDILCLTFTNRAGLNMREKVNSRLGKNFPNLLIGNMHAFCFKTLIQPYAKQQRDLINEELQKRLLRQASVQLQNLLKEPYPAILQQLEHCLNLYGLHTGALQGFSPDHIQYCAYQIFEVENSYERWNIDSIRNLILPLISNARHYLAAVQKDFIRQRLKTLDQNIPDTSVKYAFILAVYYNEAYQQLKQHYHFYDYDDLIIDTLTLQNQEHAKRYAWVQIDEVQDLSPLHWLLIDHLVTADAHILILGDLNQSIYRFMGASVELTEQRLGKNVYILEENYRSPDNLVQLSNDYAAAQLNKKYKIKARANKRAHAKALQHLHRQYDTEQTEDLIACIRKANRTHESLAVLLSTNKQAEAFSDALNTYEMPHFFVAQDDLLTREFYLDFMAFISALQNPENRLAWARLLWRFGNVQHNKPVHLKETEAQFAAIKLVHELAENGCWLNNFLNIEDCFQHRQQQLKSYFNHGSAAFFDTETTGLNYTADDIIQIAAVTHQQELNLYCHTSLDLTESSKVHQISAATLERHGAPNHTQLHAFMAFNPDSALIAHNLKFDQAMLNENIRKYAPELTESFFSRPKFCSLELSRQLFPRLDSYKLGDLLQQFNLEGQNSHNALDDVKAGRSLLSHLVKKIEENEPALTHLLTQAEKCLNAFNRSLSPLWNLAQYSIQCNRDFKIQQLFTLYIHYIRDMNRQLYEGYAEKNIDQLQQKLFNHAQYHYDQIQDAYHYFDEVIPFYQTAKESDLITPNDHLVVSTIHRSKGLEFDHVILPDVIDQHFPSYMVIKKRQSSSLLHKQEAEQLFQEQQRLLYVAMTRAKKSLIIGTYNFKNHERGWKHPRHYDITQFLAAYRGQFQQI</sequence>
<comment type="caution">
    <text evidence="16">The sequence shown here is derived from an EMBL/GenBank/DDBJ whole genome shotgun (WGS) entry which is preliminary data.</text>
</comment>
<evidence type="ECO:0000313" key="16">
    <source>
        <dbReference type="EMBL" id="RKG34070.1"/>
    </source>
</evidence>
<dbReference type="RefSeq" id="WP_120401275.1">
    <property type="nucleotide sequence ID" value="NZ_RAXV01000002.1"/>
</dbReference>
<dbReference type="PROSITE" id="PS51198">
    <property type="entry name" value="UVRD_HELICASE_ATP_BIND"/>
    <property type="match status" value="1"/>
</dbReference>
<dbReference type="EMBL" id="RAXV01000002">
    <property type="protein sequence ID" value="RKG34070.1"/>
    <property type="molecule type" value="Genomic_DNA"/>
</dbReference>
<dbReference type="InterPro" id="IPR036397">
    <property type="entry name" value="RNaseH_sf"/>
</dbReference>
<dbReference type="Pfam" id="PF00580">
    <property type="entry name" value="UvrD-helicase"/>
    <property type="match status" value="1"/>
</dbReference>
<dbReference type="GO" id="GO:0003677">
    <property type="term" value="F:DNA binding"/>
    <property type="evidence" value="ECO:0007669"/>
    <property type="project" value="UniProtKB-KW"/>
</dbReference>
<dbReference type="SMART" id="SM00479">
    <property type="entry name" value="EXOIII"/>
    <property type="match status" value="1"/>
</dbReference>
<evidence type="ECO:0000256" key="10">
    <source>
        <dbReference type="ARBA" id="ARBA00034617"/>
    </source>
</evidence>
<dbReference type="PANTHER" id="PTHR11070">
    <property type="entry name" value="UVRD / RECB / PCRA DNA HELICASE FAMILY MEMBER"/>
    <property type="match status" value="1"/>
</dbReference>
<evidence type="ECO:0000256" key="13">
    <source>
        <dbReference type="ARBA" id="ARBA00048988"/>
    </source>
</evidence>
<dbReference type="GO" id="GO:0043138">
    <property type="term" value="F:3'-5' DNA helicase activity"/>
    <property type="evidence" value="ECO:0007669"/>
    <property type="project" value="UniProtKB-EC"/>
</dbReference>
<comment type="catalytic activity">
    <reaction evidence="13">
        <text>ATP + H2O = ADP + phosphate + H(+)</text>
        <dbReference type="Rhea" id="RHEA:13065"/>
        <dbReference type="ChEBI" id="CHEBI:15377"/>
        <dbReference type="ChEBI" id="CHEBI:15378"/>
        <dbReference type="ChEBI" id="CHEBI:30616"/>
        <dbReference type="ChEBI" id="CHEBI:43474"/>
        <dbReference type="ChEBI" id="CHEBI:456216"/>
        <dbReference type="EC" id="5.6.2.4"/>
    </reaction>
</comment>
<comment type="catalytic activity">
    <reaction evidence="10">
        <text>Couples ATP hydrolysis with the unwinding of duplex DNA by translocating in the 3'-5' direction.</text>
        <dbReference type="EC" id="5.6.2.4"/>
    </reaction>
</comment>
<dbReference type="Gene3D" id="1.10.10.160">
    <property type="match status" value="1"/>
</dbReference>
<evidence type="ECO:0000256" key="1">
    <source>
        <dbReference type="ARBA" id="ARBA00009922"/>
    </source>
</evidence>
<dbReference type="InterPro" id="IPR014017">
    <property type="entry name" value="DNA_helicase_UvrD-like_C"/>
</dbReference>
<dbReference type="PANTHER" id="PTHR11070:SF2">
    <property type="entry name" value="ATP-DEPENDENT DNA HELICASE SRS2"/>
    <property type="match status" value="1"/>
</dbReference>
<evidence type="ECO:0000256" key="5">
    <source>
        <dbReference type="ARBA" id="ARBA00022806"/>
    </source>
</evidence>
<evidence type="ECO:0000313" key="17">
    <source>
        <dbReference type="Proteomes" id="UP000282388"/>
    </source>
</evidence>
<dbReference type="OrthoDB" id="384988at2"/>
<evidence type="ECO:0000256" key="8">
    <source>
        <dbReference type="ARBA" id="ARBA00023125"/>
    </source>
</evidence>
<evidence type="ECO:0000256" key="11">
    <source>
        <dbReference type="ARBA" id="ARBA00034808"/>
    </source>
</evidence>
<dbReference type="Gene3D" id="3.40.50.300">
    <property type="entry name" value="P-loop containing nucleotide triphosphate hydrolases"/>
    <property type="match status" value="4"/>
</dbReference>
<dbReference type="InterPro" id="IPR014016">
    <property type="entry name" value="UvrD-like_ATP-bd"/>
</dbReference>
<dbReference type="AlphaFoldDB" id="A0A3A8ETM5"/>
<keyword evidence="3 14" id="KW-0547">Nucleotide-binding</keyword>
<protein>
    <recommendedName>
        <fullName evidence="11">DNA 3'-5' helicase</fullName>
        <ecNumber evidence="11">5.6.2.4</ecNumber>
    </recommendedName>
    <alternativeName>
        <fullName evidence="12">DNA 3'-5' helicase II</fullName>
    </alternativeName>
</protein>
<feature type="binding site" evidence="14">
    <location>
        <begin position="23"/>
        <end position="30"/>
    </location>
    <ligand>
        <name>ATP</name>
        <dbReference type="ChEBI" id="CHEBI:30616"/>
    </ligand>
</feature>
<dbReference type="GO" id="GO:0016887">
    <property type="term" value="F:ATP hydrolysis activity"/>
    <property type="evidence" value="ECO:0007669"/>
    <property type="project" value="RHEA"/>
</dbReference>
<organism evidence="16 17">
    <name type="scientific">Acinetobacter tianfuensis</name>
    <dbReference type="NCBI Taxonomy" id="2419603"/>
    <lineage>
        <taxon>Bacteria</taxon>
        <taxon>Pseudomonadati</taxon>
        <taxon>Pseudomonadota</taxon>
        <taxon>Gammaproteobacteria</taxon>
        <taxon>Moraxellales</taxon>
        <taxon>Moraxellaceae</taxon>
        <taxon>Acinetobacter</taxon>
    </lineage>
</organism>
<accession>A0A3A8ETM5</accession>
<evidence type="ECO:0000256" key="6">
    <source>
        <dbReference type="ARBA" id="ARBA00022839"/>
    </source>
</evidence>
<dbReference type="InterPro" id="IPR013986">
    <property type="entry name" value="DExx_box_DNA_helicase_dom_sf"/>
</dbReference>
<dbReference type="GO" id="GO:0005524">
    <property type="term" value="F:ATP binding"/>
    <property type="evidence" value="ECO:0007669"/>
    <property type="project" value="UniProtKB-UniRule"/>
</dbReference>
<keyword evidence="9" id="KW-0413">Isomerase</keyword>
<keyword evidence="7 14" id="KW-0067">ATP-binding</keyword>
<name>A0A3A8ETM5_9GAMM</name>
<keyword evidence="8" id="KW-0238">DNA-binding</keyword>
<evidence type="ECO:0000256" key="12">
    <source>
        <dbReference type="ARBA" id="ARBA00034923"/>
    </source>
</evidence>
<dbReference type="Gene3D" id="3.30.420.10">
    <property type="entry name" value="Ribonuclease H-like superfamily/Ribonuclease H"/>
    <property type="match status" value="1"/>
</dbReference>
<dbReference type="GO" id="GO:0004527">
    <property type="term" value="F:exonuclease activity"/>
    <property type="evidence" value="ECO:0007669"/>
    <property type="project" value="UniProtKB-KW"/>
</dbReference>
<reference evidence="16 17" key="1">
    <citation type="submission" date="2018-09" db="EMBL/GenBank/DDBJ databases">
        <title>The draft genome of Acinetobacter spp. strains.</title>
        <authorList>
            <person name="Qin J."/>
            <person name="Feng Y."/>
            <person name="Zong Z."/>
        </authorList>
    </citation>
    <scope>NUCLEOTIDE SEQUENCE [LARGE SCALE GENOMIC DNA]</scope>
    <source>
        <strain evidence="16 17">WCHAc060012</strain>
    </source>
</reference>
<evidence type="ECO:0000256" key="4">
    <source>
        <dbReference type="ARBA" id="ARBA00022801"/>
    </source>
</evidence>
<keyword evidence="5 14" id="KW-0347">Helicase</keyword>
<keyword evidence="6" id="KW-0269">Exonuclease</keyword>
<dbReference type="SUPFAM" id="SSF53098">
    <property type="entry name" value="Ribonuclease H-like"/>
    <property type="match status" value="1"/>
</dbReference>
<dbReference type="Proteomes" id="UP000282388">
    <property type="component" value="Unassembled WGS sequence"/>
</dbReference>
<evidence type="ECO:0000259" key="15">
    <source>
        <dbReference type="PROSITE" id="PS51198"/>
    </source>
</evidence>
<comment type="similarity">
    <text evidence="1">Belongs to the helicase family. UvrD subfamily.</text>
</comment>
<dbReference type="EC" id="5.6.2.4" evidence="11"/>
<gene>
    <name evidence="16" type="ORF">D7V32_02115</name>
</gene>
<evidence type="ECO:0000256" key="2">
    <source>
        <dbReference type="ARBA" id="ARBA00022722"/>
    </source>
</evidence>
<evidence type="ECO:0000256" key="14">
    <source>
        <dbReference type="PROSITE-ProRule" id="PRU00560"/>
    </source>
</evidence>
<proteinExistence type="inferred from homology"/>
<dbReference type="InterPro" id="IPR027417">
    <property type="entry name" value="P-loop_NTPase"/>
</dbReference>